<dbReference type="Proteomes" id="UP000540506">
    <property type="component" value="Unassembled WGS sequence"/>
</dbReference>
<sequence length="302" mass="32847">MLRHVIAPTRDFTQISNEQIWNDDLSDTAFRLLVRALALPPAKARATTVTELAAGVDGGRITVDRARKQLMRAGLLHSTRWRCRNGQVRTESMISNVPVDEGDAERMFAAHFDREDERRDGPGAGRRGGGPPTVPSDGIALPTGETLTEENTSPLPVPAEAREVTRGTEAEAERVLLSLRLSDPRLVLGRGEVRRLLPLAAEWLARGVSSASLRHGISDGLPEPLRSPYGVLRHRLIEKLPELPAVVELVGCAGCERPFRPVSGEGRCGDCRSSTAQTPSDSEGPARVGWRERVGWTPATAQ</sequence>
<dbReference type="AlphaFoldDB" id="A0A7W7R5P4"/>
<dbReference type="EMBL" id="JACHJV010000001">
    <property type="protein sequence ID" value="MBB4925897.1"/>
    <property type="molecule type" value="Genomic_DNA"/>
</dbReference>
<feature type="compositionally biased region" description="Basic and acidic residues" evidence="1">
    <location>
        <begin position="112"/>
        <end position="121"/>
    </location>
</feature>
<comment type="caution">
    <text evidence="2">The sequence shown here is derived from an EMBL/GenBank/DDBJ whole genome shotgun (WGS) entry which is preliminary data.</text>
</comment>
<feature type="region of interest" description="Disordered" evidence="1">
    <location>
        <begin position="112"/>
        <end position="154"/>
    </location>
</feature>
<proteinExistence type="predicted"/>
<feature type="compositionally biased region" description="Gly residues" evidence="1">
    <location>
        <begin position="122"/>
        <end position="131"/>
    </location>
</feature>
<evidence type="ECO:0000313" key="2">
    <source>
        <dbReference type="EMBL" id="MBB4925897.1"/>
    </source>
</evidence>
<feature type="region of interest" description="Disordered" evidence="1">
    <location>
        <begin position="266"/>
        <end position="302"/>
    </location>
</feature>
<evidence type="ECO:0000313" key="3">
    <source>
        <dbReference type="Proteomes" id="UP000540506"/>
    </source>
</evidence>
<evidence type="ECO:0008006" key="4">
    <source>
        <dbReference type="Google" id="ProtNLM"/>
    </source>
</evidence>
<feature type="compositionally biased region" description="Polar residues" evidence="1">
    <location>
        <begin position="272"/>
        <end position="281"/>
    </location>
</feature>
<name>A0A7W7R5P4_KITKI</name>
<organism evidence="2 3">
    <name type="scientific">Kitasatospora kifunensis</name>
    <name type="common">Streptomyces kifunensis</name>
    <dbReference type="NCBI Taxonomy" id="58351"/>
    <lineage>
        <taxon>Bacteria</taxon>
        <taxon>Bacillati</taxon>
        <taxon>Actinomycetota</taxon>
        <taxon>Actinomycetes</taxon>
        <taxon>Kitasatosporales</taxon>
        <taxon>Streptomycetaceae</taxon>
        <taxon>Kitasatospora</taxon>
    </lineage>
</organism>
<evidence type="ECO:0000256" key="1">
    <source>
        <dbReference type="SAM" id="MobiDB-lite"/>
    </source>
</evidence>
<dbReference type="RefSeq" id="WP_184938454.1">
    <property type="nucleotide sequence ID" value="NZ_JACHJV010000001.1"/>
</dbReference>
<reference evidence="2 3" key="1">
    <citation type="submission" date="2020-08" db="EMBL/GenBank/DDBJ databases">
        <title>Sequencing the genomes of 1000 actinobacteria strains.</title>
        <authorList>
            <person name="Klenk H.-P."/>
        </authorList>
    </citation>
    <scope>NUCLEOTIDE SEQUENCE [LARGE SCALE GENOMIC DNA]</scope>
    <source>
        <strain evidence="2 3">DSM 41654</strain>
    </source>
</reference>
<keyword evidence="3" id="KW-1185">Reference proteome</keyword>
<accession>A0A7W7R5P4</accession>
<protein>
    <recommendedName>
        <fullName evidence="4">DNA-binding protein</fullName>
    </recommendedName>
</protein>
<gene>
    <name evidence="2" type="ORF">FHR34_004890</name>
</gene>
<feature type="compositionally biased region" description="Polar residues" evidence="1">
    <location>
        <begin position="145"/>
        <end position="154"/>
    </location>
</feature>